<dbReference type="Gene3D" id="3.30.420.10">
    <property type="entry name" value="Ribonuclease H-like superfamily/Ribonuclease H"/>
    <property type="match status" value="1"/>
</dbReference>
<feature type="non-terminal residue" evidence="1">
    <location>
        <position position="65"/>
    </location>
</feature>
<dbReference type="PANTHER" id="PTHR47326">
    <property type="entry name" value="TRANSPOSABLE ELEMENT TC3 TRANSPOSASE-LIKE PROTEIN"/>
    <property type="match status" value="1"/>
</dbReference>
<dbReference type="Proteomes" id="UP000008237">
    <property type="component" value="Unassembled WGS sequence"/>
</dbReference>
<dbReference type="GO" id="GO:0003676">
    <property type="term" value="F:nucleic acid binding"/>
    <property type="evidence" value="ECO:0007669"/>
    <property type="project" value="InterPro"/>
</dbReference>
<evidence type="ECO:0000313" key="2">
    <source>
        <dbReference type="Proteomes" id="UP000008237"/>
    </source>
</evidence>
<dbReference type="EMBL" id="GL445491">
    <property type="protein sequence ID" value="EFN89519.1"/>
    <property type="molecule type" value="Genomic_DNA"/>
</dbReference>
<dbReference type="AlphaFoldDB" id="E2B460"/>
<dbReference type="PANTHER" id="PTHR47326:SF1">
    <property type="entry name" value="HTH PSQ-TYPE DOMAIN-CONTAINING PROTEIN"/>
    <property type="match status" value="1"/>
</dbReference>
<keyword evidence="2" id="KW-1185">Reference proteome</keyword>
<proteinExistence type="predicted"/>
<accession>E2B460</accession>
<name>E2B460_HARSA</name>
<protein>
    <submittedName>
        <fullName evidence="1">Uncharacterized protein</fullName>
    </submittedName>
</protein>
<reference evidence="1 2" key="1">
    <citation type="journal article" date="2010" name="Science">
        <title>Genomic comparison of the ants Camponotus floridanus and Harpegnathos saltator.</title>
        <authorList>
            <person name="Bonasio R."/>
            <person name="Zhang G."/>
            <person name="Ye C."/>
            <person name="Mutti N.S."/>
            <person name="Fang X."/>
            <person name="Qin N."/>
            <person name="Donahue G."/>
            <person name="Yang P."/>
            <person name="Li Q."/>
            <person name="Li C."/>
            <person name="Zhang P."/>
            <person name="Huang Z."/>
            <person name="Berger S.L."/>
            <person name="Reinberg D."/>
            <person name="Wang J."/>
            <person name="Liebig J."/>
        </authorList>
    </citation>
    <scope>NUCLEOTIDE SEQUENCE [LARGE SCALE GENOMIC DNA]</scope>
    <source>
        <strain evidence="1 2">R22 G/1</strain>
    </source>
</reference>
<dbReference type="InParanoid" id="E2B460"/>
<dbReference type="OrthoDB" id="7699088at2759"/>
<gene>
    <name evidence="1" type="ORF">EAI_03069</name>
</gene>
<dbReference type="InterPro" id="IPR036397">
    <property type="entry name" value="RNaseH_sf"/>
</dbReference>
<organism evidence="2">
    <name type="scientific">Harpegnathos saltator</name>
    <name type="common">Jerdon's jumping ant</name>
    <dbReference type="NCBI Taxonomy" id="610380"/>
    <lineage>
        <taxon>Eukaryota</taxon>
        <taxon>Metazoa</taxon>
        <taxon>Ecdysozoa</taxon>
        <taxon>Arthropoda</taxon>
        <taxon>Hexapoda</taxon>
        <taxon>Insecta</taxon>
        <taxon>Pterygota</taxon>
        <taxon>Neoptera</taxon>
        <taxon>Endopterygota</taxon>
        <taxon>Hymenoptera</taxon>
        <taxon>Apocrita</taxon>
        <taxon>Aculeata</taxon>
        <taxon>Formicoidea</taxon>
        <taxon>Formicidae</taxon>
        <taxon>Ponerinae</taxon>
        <taxon>Ponerini</taxon>
        <taxon>Harpegnathos</taxon>
    </lineage>
</organism>
<dbReference type="OMA" id="GPITWFP"/>
<sequence>MGRGGPITWPARSPDLNVLDYFVWGYVKSLVEQRRDGTEEEVRAAIITAFATIAPDMAYRAMQEI</sequence>
<dbReference type="STRING" id="610380.E2B460"/>
<evidence type="ECO:0000313" key="1">
    <source>
        <dbReference type="EMBL" id="EFN89519.1"/>
    </source>
</evidence>